<evidence type="ECO:0000256" key="4">
    <source>
        <dbReference type="ARBA" id="ARBA00022475"/>
    </source>
</evidence>
<dbReference type="Pfam" id="PF20501">
    <property type="entry name" value="MbhE"/>
    <property type="match status" value="1"/>
</dbReference>
<feature type="transmembrane region" description="Helical" evidence="10">
    <location>
        <begin position="617"/>
        <end position="636"/>
    </location>
</feature>
<dbReference type="Pfam" id="PF04039">
    <property type="entry name" value="MnhB"/>
    <property type="match status" value="1"/>
</dbReference>
<feature type="transmembrane region" description="Helical" evidence="10">
    <location>
        <begin position="508"/>
        <end position="528"/>
    </location>
</feature>
<dbReference type="OrthoDB" id="9811798at2"/>
<feature type="transmembrane region" description="Helical" evidence="10">
    <location>
        <begin position="548"/>
        <end position="571"/>
    </location>
</feature>
<feature type="transmembrane region" description="Helical" evidence="10">
    <location>
        <begin position="242"/>
        <end position="258"/>
    </location>
</feature>
<dbReference type="PRINTS" id="PR01435">
    <property type="entry name" value="NPOXDRDTASE5"/>
</dbReference>
<feature type="transmembrane region" description="Helical" evidence="10">
    <location>
        <begin position="648"/>
        <end position="668"/>
    </location>
</feature>
<feature type="domain" description="Na+/H+ antiporter MnhB subunit-related protein" evidence="13">
    <location>
        <begin position="836"/>
        <end position="959"/>
    </location>
</feature>
<name>K6ZG64_9ALTE</name>
<feature type="transmembrane region" description="Helical" evidence="10">
    <location>
        <begin position="30"/>
        <end position="56"/>
    </location>
</feature>
<keyword evidence="3" id="KW-0050">Antiport</keyword>
<keyword evidence="17" id="KW-1185">Reference proteome</keyword>
<feature type="transmembrane region" description="Helical" evidence="10">
    <location>
        <begin position="797"/>
        <end position="816"/>
    </location>
</feature>
<evidence type="ECO:0000259" key="14">
    <source>
        <dbReference type="Pfam" id="PF13244"/>
    </source>
</evidence>
<evidence type="ECO:0000259" key="12">
    <source>
        <dbReference type="Pfam" id="PF00662"/>
    </source>
</evidence>
<evidence type="ECO:0000259" key="11">
    <source>
        <dbReference type="Pfam" id="PF00361"/>
    </source>
</evidence>
<reference evidence="17" key="1">
    <citation type="journal article" date="2014" name="Environ. Microbiol.">
        <title>Comparative genomics of the marine bacterial genus Glaciecola reveals the high degree of genomic diversity and genomic characteristic for cold adaptation.</title>
        <authorList>
            <person name="Qin Q.L."/>
            <person name="Xie B.B."/>
            <person name="Yu Y."/>
            <person name="Shu Y.L."/>
            <person name="Rong J.C."/>
            <person name="Zhang Y.J."/>
            <person name="Zhao D.L."/>
            <person name="Chen X.L."/>
            <person name="Zhang X.Y."/>
            <person name="Chen B."/>
            <person name="Zhou B.C."/>
            <person name="Zhang Y.Z."/>
        </authorList>
    </citation>
    <scope>NUCLEOTIDE SEQUENCE [LARGE SCALE GENOMIC DNA]</scope>
    <source>
        <strain evidence="17">ACAM 615</strain>
    </source>
</reference>
<organism evidence="16 17">
    <name type="scientific">Brumicola pallidula DSM 14239 = ACAM 615</name>
    <dbReference type="NCBI Taxonomy" id="1121922"/>
    <lineage>
        <taxon>Bacteria</taxon>
        <taxon>Pseudomonadati</taxon>
        <taxon>Pseudomonadota</taxon>
        <taxon>Gammaproteobacteria</taxon>
        <taxon>Alteromonadales</taxon>
        <taxon>Alteromonadaceae</taxon>
        <taxon>Brumicola</taxon>
    </lineage>
</organism>
<dbReference type="Proteomes" id="UP000006251">
    <property type="component" value="Unassembled WGS sequence"/>
</dbReference>
<feature type="transmembrane region" description="Helical" evidence="10">
    <location>
        <begin position="938"/>
        <end position="963"/>
    </location>
</feature>
<keyword evidence="6 10" id="KW-1133">Transmembrane helix</keyword>
<evidence type="ECO:0000256" key="8">
    <source>
        <dbReference type="ARBA" id="ARBA00023136"/>
    </source>
</evidence>
<feature type="transmembrane region" description="Helical" evidence="10">
    <location>
        <begin position="297"/>
        <end position="316"/>
    </location>
</feature>
<dbReference type="Pfam" id="PF00662">
    <property type="entry name" value="Proton_antipo_N"/>
    <property type="match status" value="1"/>
</dbReference>
<gene>
    <name evidence="16" type="primary">mnhA1</name>
    <name evidence="16" type="ORF">GPAL_1044</name>
</gene>
<evidence type="ECO:0000256" key="1">
    <source>
        <dbReference type="ARBA" id="ARBA00004651"/>
    </source>
</evidence>
<dbReference type="InterPro" id="IPR025383">
    <property type="entry name" value="MrpA_C/MbhD"/>
</dbReference>
<dbReference type="PANTHER" id="PTHR43373">
    <property type="entry name" value="NA(+)/H(+) ANTIPORTER SUBUNIT"/>
    <property type="match status" value="1"/>
</dbReference>
<keyword evidence="7" id="KW-0406">Ion transport</keyword>
<dbReference type="InterPro" id="IPR001750">
    <property type="entry name" value="ND/Mrp_TM"/>
</dbReference>
<protein>
    <submittedName>
        <fullName evidence="16">Na(+)/H(+) antiporter subunit A1</fullName>
    </submittedName>
</protein>
<evidence type="ECO:0000259" key="15">
    <source>
        <dbReference type="Pfam" id="PF20501"/>
    </source>
</evidence>
<dbReference type="InterPro" id="IPR007182">
    <property type="entry name" value="MnhB"/>
</dbReference>
<feature type="transmembrane region" description="Helical" evidence="10">
    <location>
        <begin position="734"/>
        <end position="756"/>
    </location>
</feature>
<feature type="transmembrane region" description="Helical" evidence="10">
    <location>
        <begin position="77"/>
        <end position="97"/>
    </location>
</feature>
<dbReference type="GO" id="GO:0006811">
    <property type="term" value="P:monoatomic ion transport"/>
    <property type="evidence" value="ECO:0007669"/>
    <property type="project" value="UniProtKB-KW"/>
</dbReference>
<dbReference type="PRINTS" id="PR01434">
    <property type="entry name" value="NADHDHGNASE5"/>
</dbReference>
<feature type="transmembrane region" description="Helical" evidence="10">
    <location>
        <begin position="700"/>
        <end position="722"/>
    </location>
</feature>
<dbReference type="RefSeq" id="WP_006009726.1">
    <property type="nucleotide sequence ID" value="NZ_BAEQ01000016.1"/>
</dbReference>
<evidence type="ECO:0000256" key="5">
    <source>
        <dbReference type="ARBA" id="ARBA00022692"/>
    </source>
</evidence>
<dbReference type="GO" id="GO:0005886">
    <property type="term" value="C:plasma membrane"/>
    <property type="evidence" value="ECO:0007669"/>
    <property type="project" value="UniProtKB-SubCell"/>
</dbReference>
<feature type="domain" description="NADH:quinone oxidoreductase/Mrp antiporter transmembrane" evidence="11">
    <location>
        <begin position="126"/>
        <end position="407"/>
    </location>
</feature>
<dbReference type="PANTHER" id="PTHR43373:SF1">
    <property type="entry name" value="NA(+)_H(+) ANTIPORTER SUBUNIT A"/>
    <property type="match status" value="1"/>
</dbReference>
<dbReference type="GO" id="GO:0015297">
    <property type="term" value="F:antiporter activity"/>
    <property type="evidence" value="ECO:0007669"/>
    <property type="project" value="UniProtKB-KW"/>
</dbReference>
<evidence type="ECO:0000256" key="9">
    <source>
        <dbReference type="RuleBase" id="RU000320"/>
    </source>
</evidence>
<dbReference type="InterPro" id="IPR001516">
    <property type="entry name" value="Proton_antipo_N"/>
</dbReference>
<evidence type="ECO:0000313" key="17">
    <source>
        <dbReference type="Proteomes" id="UP000006251"/>
    </source>
</evidence>
<feature type="transmembrane region" description="Helical" evidence="10">
    <location>
        <begin position="675"/>
        <end position="694"/>
    </location>
</feature>
<dbReference type="Pfam" id="PF13244">
    <property type="entry name" value="MbhD"/>
    <property type="match status" value="1"/>
</dbReference>
<feature type="domain" description="MrpA C-terminal/MbhE" evidence="15">
    <location>
        <begin position="733"/>
        <end position="821"/>
    </location>
</feature>
<feature type="transmembrane region" description="Helical" evidence="10">
    <location>
        <begin position="459"/>
        <end position="479"/>
    </location>
</feature>
<feature type="transmembrane region" description="Helical" evidence="10">
    <location>
        <begin position="162"/>
        <end position="182"/>
    </location>
</feature>
<evidence type="ECO:0000256" key="3">
    <source>
        <dbReference type="ARBA" id="ARBA00022449"/>
    </source>
</evidence>
<evidence type="ECO:0000259" key="13">
    <source>
        <dbReference type="Pfam" id="PF04039"/>
    </source>
</evidence>
<sequence length="978" mass="106233">MSLFWITAILLIGVLIPVLTERLGRTVNTIFTMLAPAIALAYIISLMPAVLAGEVVTEYLEWIPSIGLTLSMRLDGLALMFALLILGIGLLIILYARYYLSEKEAVGRFFSYLILFMTAMLSIVLSNNVLQMWMAWEVTSISSFLLISFWSSKSESRKGARMALTVTGAGGLALLAGLLLVSDMVGSYELSVILASGDLIREHALYPVALILILLGAFTKSAQFPFHFWLPHAMAAPTPVSAYLHSATMVKAGIFLLARMYPVLSGTEMWFLIVSMTGLITMLLGAYIALFKHDLKGLLAYSTISHLGLITLLLGLDTKLAAVAALFHIMNHAIFKASLFMAAGIIDHESGTRDMRKLGGLWHFMPYTATLAMVAAASMAGVPLLNGFLSKEMFLAETLHSSALGFISWMIPVLATLAAIFAVAYSLRFIHDVFFNGEPKELVKTPHEPPRYMKVPIEILVVLCVLIGIFPNFMIGGLLEAASSSVLMSELPYYIHEPPRYMKVPIEILVVLCVLIGIFPNFMIGGLLEAASSSVLMSELPYYSLSIWHGFNLPLLMSAIAISGGLLVYAYRSHLYRFQAQFKESDEKLIFEGAIQRLVASATRAHDGLNNGSLQRYIAALLLLTIAITTIPLINIDTAATNSPDQAVSGVEITAAFILCLSAIATVIFHRKRMVALITISVVGLIVSIAFARFSAPDLALTQLSVEVVTVILLMLALYFLPQKTPSESSPSRVVRDVAIAAALGGLVATINYAFITQPLDTISEFFLANSKTGGGGTNAVNVILVDFRGLDTLGEILVLGIAALGIFNLLARVRLAMPSANENGLAWSEDRHPPILAIISQSLLPLALLVSFYIFLRGHNMPGGGFIAGLITAVALIQQYIAHGVDWVKPRIKVDYQILIALGVLIATLTGIGSWFFDRPFMTTWFDYFDIPLIGEIELASALIFDLGVYLTVIGATLLILASLGKLTSSHRPTPEE</sequence>
<comment type="subcellular location">
    <subcellularLocation>
        <location evidence="1">Cell membrane</location>
        <topology evidence="1">Multi-pass membrane protein</topology>
    </subcellularLocation>
    <subcellularLocation>
        <location evidence="9">Membrane</location>
        <topology evidence="9">Multi-pass membrane protein</topology>
    </subcellularLocation>
</comment>
<evidence type="ECO:0000256" key="10">
    <source>
        <dbReference type="SAM" id="Phobius"/>
    </source>
</evidence>
<feature type="transmembrane region" description="Helical" evidence="10">
    <location>
        <begin position="133"/>
        <end position="150"/>
    </location>
</feature>
<comment type="caution">
    <text evidence="16">The sequence shown here is derived from an EMBL/GenBank/DDBJ whole genome shotgun (WGS) entry which is preliminary data.</text>
</comment>
<feature type="transmembrane region" description="Helical" evidence="10">
    <location>
        <begin position="366"/>
        <end position="385"/>
    </location>
</feature>
<evidence type="ECO:0000256" key="2">
    <source>
        <dbReference type="ARBA" id="ARBA00022448"/>
    </source>
</evidence>
<proteinExistence type="predicted"/>
<keyword evidence="4" id="KW-1003">Cell membrane</keyword>
<feature type="transmembrane region" description="Helical" evidence="10">
    <location>
        <begin position="836"/>
        <end position="857"/>
    </location>
</feature>
<feature type="domain" description="MrpA C-terminal/MbhD" evidence="14">
    <location>
        <begin position="659"/>
        <end position="723"/>
    </location>
</feature>
<feature type="transmembrane region" description="Helical" evidence="10">
    <location>
        <begin position="863"/>
        <end position="883"/>
    </location>
</feature>
<evidence type="ECO:0000256" key="6">
    <source>
        <dbReference type="ARBA" id="ARBA00022989"/>
    </source>
</evidence>
<feature type="transmembrane region" description="Helical" evidence="10">
    <location>
        <begin position="270"/>
        <end position="291"/>
    </location>
</feature>
<dbReference type="EMBL" id="BAEQ01000016">
    <property type="protein sequence ID" value="GAC27923.1"/>
    <property type="molecule type" value="Genomic_DNA"/>
</dbReference>
<dbReference type="InterPro" id="IPR046806">
    <property type="entry name" value="MrpA_C/MbhE"/>
</dbReference>
<feature type="transmembrane region" description="Helical" evidence="10">
    <location>
        <begin position="203"/>
        <end position="222"/>
    </location>
</feature>
<evidence type="ECO:0000256" key="7">
    <source>
        <dbReference type="ARBA" id="ARBA00023065"/>
    </source>
</evidence>
<keyword evidence="2" id="KW-0813">Transport</keyword>
<evidence type="ECO:0000313" key="16">
    <source>
        <dbReference type="EMBL" id="GAC27923.1"/>
    </source>
</evidence>
<keyword evidence="5 9" id="KW-0812">Transmembrane</keyword>
<feature type="transmembrane region" description="Helical" evidence="10">
    <location>
        <begin position="895"/>
        <end position="918"/>
    </location>
</feature>
<dbReference type="AlphaFoldDB" id="K6ZG64"/>
<feature type="domain" description="NADH-Ubiquinone oxidoreductase (complex I) chain 5 N-terminal" evidence="12">
    <location>
        <begin position="62"/>
        <end position="110"/>
    </location>
</feature>
<feature type="transmembrane region" description="Helical" evidence="10">
    <location>
        <begin position="406"/>
        <end position="427"/>
    </location>
</feature>
<dbReference type="Pfam" id="PF00361">
    <property type="entry name" value="Proton_antipo_M"/>
    <property type="match status" value="1"/>
</dbReference>
<keyword evidence="8 10" id="KW-0472">Membrane</keyword>
<accession>K6ZG64</accession>
<feature type="transmembrane region" description="Helical" evidence="10">
    <location>
        <begin position="109"/>
        <end position="126"/>
    </location>
</feature>
<dbReference type="STRING" id="1121922.GCA_000428905_01563"/>
<dbReference type="InterPro" id="IPR050616">
    <property type="entry name" value="CPA3_Na-H_Antiporter_A"/>
</dbReference>